<dbReference type="Proteomes" id="UP000253318">
    <property type="component" value="Unassembled WGS sequence"/>
</dbReference>
<name>A0A368TA77_9ACTN</name>
<dbReference type="Gene3D" id="3.30.9.10">
    <property type="entry name" value="D-Amino Acid Oxidase, subunit A, domain 2"/>
    <property type="match status" value="1"/>
</dbReference>
<dbReference type="InterPro" id="IPR051704">
    <property type="entry name" value="FAD_aromatic-hydroxylase"/>
</dbReference>
<dbReference type="Pfam" id="PF01494">
    <property type="entry name" value="FAD_binding_3"/>
    <property type="match status" value="2"/>
</dbReference>
<organism evidence="2 3">
    <name type="scientific">Marinitenerispora sediminis</name>
    <dbReference type="NCBI Taxonomy" id="1931232"/>
    <lineage>
        <taxon>Bacteria</taxon>
        <taxon>Bacillati</taxon>
        <taxon>Actinomycetota</taxon>
        <taxon>Actinomycetes</taxon>
        <taxon>Streptosporangiales</taxon>
        <taxon>Nocardiopsidaceae</taxon>
        <taxon>Marinitenerispora</taxon>
    </lineage>
</organism>
<dbReference type="RefSeq" id="WP_114397629.1">
    <property type="nucleotide sequence ID" value="NZ_QEIM01000043.1"/>
</dbReference>
<evidence type="ECO:0000313" key="2">
    <source>
        <dbReference type="EMBL" id="RCV61804.1"/>
    </source>
</evidence>
<gene>
    <name evidence="2" type="ORF">DEF24_03545</name>
</gene>
<comment type="caution">
    <text evidence="2">The sequence shown here is derived from an EMBL/GenBank/DDBJ whole genome shotgun (WGS) entry which is preliminary data.</text>
</comment>
<dbReference type="InterPro" id="IPR036188">
    <property type="entry name" value="FAD/NAD-bd_sf"/>
</dbReference>
<keyword evidence="3" id="KW-1185">Reference proteome</keyword>
<dbReference type="EMBL" id="QEIN01000015">
    <property type="protein sequence ID" value="RCV61804.1"/>
    <property type="molecule type" value="Genomic_DNA"/>
</dbReference>
<dbReference type="GO" id="GO:0071949">
    <property type="term" value="F:FAD binding"/>
    <property type="evidence" value="ECO:0007669"/>
    <property type="project" value="InterPro"/>
</dbReference>
<dbReference type="Gene3D" id="3.50.50.60">
    <property type="entry name" value="FAD/NAD(P)-binding domain"/>
    <property type="match status" value="1"/>
</dbReference>
<dbReference type="SUPFAM" id="SSF51905">
    <property type="entry name" value="FAD/NAD(P)-binding domain"/>
    <property type="match status" value="1"/>
</dbReference>
<proteinExistence type="predicted"/>
<dbReference type="AlphaFoldDB" id="A0A368TA77"/>
<feature type="domain" description="FAD-binding" evidence="1">
    <location>
        <begin position="2"/>
        <end position="160"/>
    </location>
</feature>
<evidence type="ECO:0000259" key="1">
    <source>
        <dbReference type="Pfam" id="PF01494"/>
    </source>
</evidence>
<dbReference type="PANTHER" id="PTHR46865">
    <property type="entry name" value="OXIDOREDUCTASE-RELATED"/>
    <property type="match status" value="1"/>
</dbReference>
<sequence length="351" mass="37324">MRVCVCGAGIAGLALAWWLERDGHDVVLVERAPGPHGAGYMLDCRGPGYEAVERMRLLPRLRARAFSLSELVYHHGDGSVRDRFTDEGPAADRVVSLMRGDLEGILLGALSSRSPVRYGTGVEGFTEHGDGLAVALTDGTVEVADLLVGADGIHSRVRALAFGAEERFIRDLGFHTAAYVLHDSETARSLGDALHMLDAPGVQVGAYPLDGGRVATLFSHRAPAGAPLPADPRARLRQVYGGLGWIVPRLLERCPEPAQVYYDRVAQVEMPAWSRGRVALVGDACQALSLLTGQGAGMALAGAEALAGELRRGDGVAAALARYEERVRPVVRRLQAEGRAAAEEFVPAGTP</sequence>
<dbReference type="OrthoDB" id="3356051at2"/>
<dbReference type="PRINTS" id="PR00420">
    <property type="entry name" value="RNGMNOXGNASE"/>
</dbReference>
<reference evidence="2 3" key="1">
    <citation type="submission" date="2018-04" db="EMBL/GenBank/DDBJ databases">
        <title>Novel actinobacteria from marine sediment.</title>
        <authorList>
            <person name="Ng Z.Y."/>
            <person name="Tan G.Y.A."/>
        </authorList>
    </citation>
    <scope>NUCLEOTIDE SEQUENCE [LARGE SCALE GENOMIC DNA]</scope>
    <source>
        <strain evidence="2 3">TPS81</strain>
    </source>
</reference>
<feature type="domain" description="FAD-binding" evidence="1">
    <location>
        <begin position="266"/>
        <end position="334"/>
    </location>
</feature>
<dbReference type="InterPro" id="IPR002938">
    <property type="entry name" value="FAD-bd"/>
</dbReference>
<evidence type="ECO:0000313" key="3">
    <source>
        <dbReference type="Proteomes" id="UP000253318"/>
    </source>
</evidence>
<accession>A0A368TA77</accession>
<protein>
    <submittedName>
        <fullName evidence="2">FAD-dependent oxidoreductase</fullName>
    </submittedName>
</protein>